<evidence type="ECO:0000256" key="1">
    <source>
        <dbReference type="SAM" id="MobiDB-lite"/>
    </source>
</evidence>
<evidence type="ECO:0000313" key="3">
    <source>
        <dbReference type="Proteomes" id="UP000604241"/>
    </source>
</evidence>
<keyword evidence="3" id="KW-1185">Reference proteome</keyword>
<feature type="region of interest" description="Disordered" evidence="1">
    <location>
        <begin position="1"/>
        <end position="39"/>
    </location>
</feature>
<dbReference type="Proteomes" id="UP000604241">
    <property type="component" value="Unassembled WGS sequence"/>
</dbReference>
<sequence>MSPDQPVPDGTEGGPVPASAQDQAARWREQRREAASAHGEALAARQRAESARARAMIDEFLEQARALGVHPVPLHVRSYDGRARYRTPLQGWYLRRDETVGIDTAGEFYVLTTPTSVVARLRGVTPTPQDPPLVIGAGGKDGESIDMPDALARVLAGEV</sequence>
<proteinExistence type="predicted"/>
<evidence type="ECO:0000313" key="2">
    <source>
        <dbReference type="EMBL" id="MBD7919588.1"/>
    </source>
</evidence>
<dbReference type="RefSeq" id="WP_191784229.1">
    <property type="nucleotide sequence ID" value="NZ_JACSQV010000013.1"/>
</dbReference>
<gene>
    <name evidence="2" type="ORF">H9657_15055</name>
</gene>
<organism evidence="2 3">
    <name type="scientific">Cellulomonas avistercoris</name>
    <dbReference type="NCBI Taxonomy" id="2762242"/>
    <lineage>
        <taxon>Bacteria</taxon>
        <taxon>Bacillati</taxon>
        <taxon>Actinomycetota</taxon>
        <taxon>Actinomycetes</taxon>
        <taxon>Micrococcales</taxon>
        <taxon>Cellulomonadaceae</taxon>
        <taxon>Cellulomonas</taxon>
    </lineage>
</organism>
<accession>A0ABR8QGP0</accession>
<dbReference type="EMBL" id="JACSQV010000013">
    <property type="protein sequence ID" value="MBD7919588.1"/>
    <property type="molecule type" value="Genomic_DNA"/>
</dbReference>
<name>A0ABR8QGP0_9CELL</name>
<feature type="compositionally biased region" description="Basic and acidic residues" evidence="1">
    <location>
        <begin position="25"/>
        <end position="35"/>
    </location>
</feature>
<reference evidence="2 3" key="1">
    <citation type="submission" date="2020-08" db="EMBL/GenBank/DDBJ databases">
        <title>A Genomic Blueprint of the Chicken Gut Microbiome.</title>
        <authorList>
            <person name="Gilroy R."/>
            <person name="Ravi A."/>
            <person name="Getino M."/>
            <person name="Pursley I."/>
            <person name="Horton D.L."/>
            <person name="Alikhan N.-F."/>
            <person name="Baker D."/>
            <person name="Gharbi K."/>
            <person name="Hall N."/>
            <person name="Watson M."/>
            <person name="Adriaenssens E.M."/>
            <person name="Foster-Nyarko E."/>
            <person name="Jarju S."/>
            <person name="Secka A."/>
            <person name="Antonio M."/>
            <person name="Oren A."/>
            <person name="Chaudhuri R."/>
            <person name="La Ragione R.M."/>
            <person name="Hildebrand F."/>
            <person name="Pallen M.J."/>
        </authorList>
    </citation>
    <scope>NUCLEOTIDE SEQUENCE [LARGE SCALE GENOMIC DNA]</scope>
    <source>
        <strain evidence="2 3">Sa3CUA2</strain>
    </source>
</reference>
<protein>
    <submittedName>
        <fullName evidence="2">Uncharacterized protein</fullName>
    </submittedName>
</protein>
<comment type="caution">
    <text evidence="2">The sequence shown here is derived from an EMBL/GenBank/DDBJ whole genome shotgun (WGS) entry which is preliminary data.</text>
</comment>